<dbReference type="GO" id="GO:0008168">
    <property type="term" value="F:methyltransferase activity"/>
    <property type="evidence" value="ECO:0007669"/>
    <property type="project" value="UniProtKB-KW"/>
</dbReference>
<dbReference type="CDD" id="cd02440">
    <property type="entry name" value="AdoMet_MTases"/>
    <property type="match status" value="1"/>
</dbReference>
<dbReference type="PANTHER" id="PTHR43667">
    <property type="entry name" value="CYCLOPROPANE-FATTY-ACYL-PHOSPHOLIPID SYNTHASE"/>
    <property type="match status" value="1"/>
</dbReference>
<evidence type="ECO:0000256" key="5">
    <source>
        <dbReference type="ARBA" id="ARBA00023098"/>
    </source>
</evidence>
<accession>A0A1G8F2C7</accession>
<dbReference type="STRING" id="399736.SAMN04489720_2299"/>
<gene>
    <name evidence="7" type="ORF">SAMN04489720_2299</name>
</gene>
<keyword evidence="4" id="KW-0949">S-adenosyl-L-methionine</keyword>
<dbReference type="Proteomes" id="UP000198822">
    <property type="component" value="Chromosome I"/>
</dbReference>
<feature type="domain" description="Methyltransferase" evidence="6">
    <location>
        <begin position="22"/>
        <end position="117"/>
    </location>
</feature>
<keyword evidence="5" id="KW-0443">Lipid metabolism</keyword>
<evidence type="ECO:0000313" key="8">
    <source>
        <dbReference type="Proteomes" id="UP000198822"/>
    </source>
</evidence>
<evidence type="ECO:0000259" key="6">
    <source>
        <dbReference type="Pfam" id="PF13649"/>
    </source>
</evidence>
<keyword evidence="2 7" id="KW-0489">Methyltransferase</keyword>
<proteinExistence type="inferred from homology"/>
<dbReference type="GO" id="GO:0032259">
    <property type="term" value="P:methylation"/>
    <property type="evidence" value="ECO:0007669"/>
    <property type="project" value="UniProtKB-KW"/>
</dbReference>
<dbReference type="PANTHER" id="PTHR43667:SF1">
    <property type="entry name" value="CYCLOPROPANE-FATTY-ACYL-PHOSPHOLIPID SYNTHASE"/>
    <property type="match status" value="1"/>
</dbReference>
<dbReference type="AlphaFoldDB" id="A0A1G8F2C7"/>
<keyword evidence="3 7" id="KW-0808">Transferase</keyword>
<keyword evidence="8" id="KW-1185">Reference proteome</keyword>
<evidence type="ECO:0000256" key="3">
    <source>
        <dbReference type="ARBA" id="ARBA00022679"/>
    </source>
</evidence>
<dbReference type="InterPro" id="IPR029063">
    <property type="entry name" value="SAM-dependent_MTases_sf"/>
</dbReference>
<comment type="similarity">
    <text evidence="1">Belongs to the CFA/CMAS family.</text>
</comment>
<name>A0A1G8F2C7_9MICO</name>
<evidence type="ECO:0000313" key="7">
    <source>
        <dbReference type="EMBL" id="SDH76270.1"/>
    </source>
</evidence>
<dbReference type="OrthoDB" id="4571118at2"/>
<reference evidence="8" key="1">
    <citation type="submission" date="2016-10" db="EMBL/GenBank/DDBJ databases">
        <authorList>
            <person name="Varghese N."/>
            <person name="Submissions S."/>
        </authorList>
    </citation>
    <scope>NUCLEOTIDE SEQUENCE [LARGE SCALE GENOMIC DNA]</scope>
    <source>
        <strain evidence="8">DSM 22002</strain>
    </source>
</reference>
<dbReference type="InterPro" id="IPR041698">
    <property type="entry name" value="Methyltransf_25"/>
</dbReference>
<sequence length="137" mass="14374">MALSARLQAVLDALPLEPGMRVLEVGAGPGALAREIVTRIGDDGVVVACDRSATAVRQMREGCADAIASGRMRVVQAAIEDLAVDETFDLVVACRVGALDGRHPEAGARALDRIRALAPEGRLLIDGGDPLREVPLR</sequence>
<dbReference type="GO" id="GO:0006629">
    <property type="term" value="P:lipid metabolic process"/>
    <property type="evidence" value="ECO:0007669"/>
    <property type="project" value="UniProtKB-KW"/>
</dbReference>
<organism evidence="7 8">
    <name type="scientific">Agrococcus jejuensis</name>
    <dbReference type="NCBI Taxonomy" id="399736"/>
    <lineage>
        <taxon>Bacteria</taxon>
        <taxon>Bacillati</taxon>
        <taxon>Actinomycetota</taxon>
        <taxon>Actinomycetes</taxon>
        <taxon>Micrococcales</taxon>
        <taxon>Microbacteriaceae</taxon>
        <taxon>Agrococcus</taxon>
    </lineage>
</organism>
<protein>
    <submittedName>
        <fullName evidence="7">Methyltransferase domain-containing protein</fullName>
    </submittedName>
</protein>
<evidence type="ECO:0000256" key="4">
    <source>
        <dbReference type="ARBA" id="ARBA00022691"/>
    </source>
</evidence>
<dbReference type="RefSeq" id="WP_092505139.1">
    <property type="nucleotide sequence ID" value="NZ_LT629695.1"/>
</dbReference>
<evidence type="ECO:0000256" key="2">
    <source>
        <dbReference type="ARBA" id="ARBA00022603"/>
    </source>
</evidence>
<evidence type="ECO:0000256" key="1">
    <source>
        <dbReference type="ARBA" id="ARBA00010815"/>
    </source>
</evidence>
<dbReference type="EMBL" id="LT629695">
    <property type="protein sequence ID" value="SDH76270.1"/>
    <property type="molecule type" value="Genomic_DNA"/>
</dbReference>
<dbReference type="Pfam" id="PF13649">
    <property type="entry name" value="Methyltransf_25"/>
    <property type="match status" value="1"/>
</dbReference>
<dbReference type="Gene3D" id="3.40.50.150">
    <property type="entry name" value="Vaccinia Virus protein VP39"/>
    <property type="match status" value="1"/>
</dbReference>
<dbReference type="SUPFAM" id="SSF53335">
    <property type="entry name" value="S-adenosyl-L-methionine-dependent methyltransferases"/>
    <property type="match status" value="1"/>
</dbReference>
<dbReference type="InterPro" id="IPR050723">
    <property type="entry name" value="CFA/CMAS"/>
</dbReference>